<reference evidence="1 2" key="1">
    <citation type="submission" date="2021-05" db="EMBL/GenBank/DDBJ databases">
        <title>Novel species in genus Cellulomonas.</title>
        <authorList>
            <person name="Zhang G."/>
        </authorList>
    </citation>
    <scope>NUCLEOTIDE SEQUENCE [LARGE SCALE GENOMIC DNA]</scope>
    <source>
        <strain evidence="2">zg-ZUI157</strain>
    </source>
</reference>
<organism evidence="1 2">
    <name type="scientific">Cellulomonas dongxiuzhuiae</name>
    <dbReference type="NCBI Taxonomy" id="2819979"/>
    <lineage>
        <taxon>Bacteria</taxon>
        <taxon>Bacillati</taxon>
        <taxon>Actinomycetota</taxon>
        <taxon>Actinomycetes</taxon>
        <taxon>Micrococcales</taxon>
        <taxon>Cellulomonadaceae</taxon>
        <taxon>Cellulomonas</taxon>
    </lineage>
</organism>
<accession>A0ABX8GLU8</accession>
<sequence>MSETYPVVVGAGSLRSSEPGATTVPHRWTSQGVTVEAPFTGAHLLHTAVAGCVLNDLYREADRLGVVLQGVRVAARGGFDGAWESTGITYAVDLDTTSAATDVERLLAVVDDVAEIPRAVRAGAAVTRVTTSS</sequence>
<keyword evidence="2" id="KW-1185">Reference proteome</keyword>
<dbReference type="InterPro" id="IPR015946">
    <property type="entry name" value="KH_dom-like_a/b"/>
</dbReference>
<dbReference type="EMBL" id="CP076023">
    <property type="protein sequence ID" value="QWC16813.1"/>
    <property type="molecule type" value="Genomic_DNA"/>
</dbReference>
<evidence type="ECO:0000313" key="1">
    <source>
        <dbReference type="EMBL" id="QWC16813.1"/>
    </source>
</evidence>
<dbReference type="SUPFAM" id="SSF82784">
    <property type="entry name" value="OsmC-like"/>
    <property type="match status" value="1"/>
</dbReference>
<proteinExistence type="predicted"/>
<protein>
    <submittedName>
        <fullName evidence="1">OsmC family protein</fullName>
    </submittedName>
</protein>
<dbReference type="InterPro" id="IPR036102">
    <property type="entry name" value="OsmC/Ohrsf"/>
</dbReference>
<name>A0ABX8GLU8_9CELL</name>
<dbReference type="RefSeq" id="WP_208197969.1">
    <property type="nucleotide sequence ID" value="NZ_CP076023.1"/>
</dbReference>
<dbReference type="Gene3D" id="3.30.300.20">
    <property type="match status" value="1"/>
</dbReference>
<evidence type="ECO:0000313" key="2">
    <source>
        <dbReference type="Proteomes" id="UP000679335"/>
    </source>
</evidence>
<gene>
    <name evidence="1" type="ORF">KKR89_04015</name>
</gene>
<dbReference type="Proteomes" id="UP000679335">
    <property type="component" value="Chromosome"/>
</dbReference>